<feature type="domain" description="DNA-directed RNA polymerase III subunit RPC3 winged-helix" evidence="13">
    <location>
        <begin position="487"/>
        <end position="562"/>
    </location>
</feature>
<proteinExistence type="inferred from homology"/>
<comment type="subunit">
    <text evidence="3 9">Component of the RNA polymerase III (Pol III) complex consisting of 17 subunits.</text>
</comment>
<dbReference type="Pfam" id="PF05645">
    <property type="entry name" value="RNA_pol_Rpc82"/>
    <property type="match status" value="1"/>
</dbReference>
<dbReference type="Pfam" id="PF08221">
    <property type="entry name" value="HTH_9"/>
    <property type="match status" value="1"/>
</dbReference>
<evidence type="ECO:0000256" key="7">
    <source>
        <dbReference type="ARBA" id="ARBA00023242"/>
    </source>
</evidence>
<dbReference type="InterPro" id="IPR008806">
    <property type="entry name" value="RNA_pol_III_Rpc82_C"/>
</dbReference>
<dbReference type="Proteomes" id="UP000246991">
    <property type="component" value="Unassembled WGS sequence"/>
</dbReference>
<evidence type="ECO:0000256" key="4">
    <source>
        <dbReference type="ARBA" id="ARBA00016689"/>
    </source>
</evidence>
<name>A0A317SE58_9PEZI</name>
<gene>
    <name evidence="14" type="ORF">C7212DRAFT_301448</name>
</gene>
<keyword evidence="7 9" id="KW-0539">Nucleus</keyword>
<feature type="compositionally biased region" description="Acidic residues" evidence="10">
    <location>
        <begin position="406"/>
        <end position="432"/>
    </location>
</feature>
<dbReference type="Gene3D" id="1.10.10.10">
    <property type="entry name" value="Winged helix-like DNA-binding domain superfamily/Winged helix DNA-binding domain"/>
    <property type="match status" value="3"/>
</dbReference>
<protein>
    <recommendedName>
        <fullName evidence="4 9">DNA-directed RNA polymerase III subunit RPC3</fullName>
        <shortName evidence="9">RNA polymerase III subunit C3</shortName>
    </recommendedName>
</protein>
<comment type="similarity">
    <text evidence="2 9">Belongs to the RNA polymerase beta chain family.</text>
</comment>
<evidence type="ECO:0000313" key="14">
    <source>
        <dbReference type="EMBL" id="PWW72625.1"/>
    </source>
</evidence>
<accession>A0A317SE58</accession>
<dbReference type="OrthoDB" id="272392at2759"/>
<dbReference type="GO" id="GO:0005666">
    <property type="term" value="C:RNA polymerase III complex"/>
    <property type="evidence" value="ECO:0007669"/>
    <property type="project" value="UniProtKB-UniRule"/>
</dbReference>
<comment type="caution">
    <text evidence="14">The sequence shown here is derived from an EMBL/GenBank/DDBJ whole genome shotgun (WGS) entry which is preliminary data.</text>
</comment>
<dbReference type="PANTHER" id="PTHR12949">
    <property type="entry name" value="RNA POLYMERASE III DNA DIRECTED -RELATED"/>
    <property type="match status" value="1"/>
</dbReference>
<dbReference type="GO" id="GO:0006351">
    <property type="term" value="P:DNA-templated transcription"/>
    <property type="evidence" value="ECO:0007669"/>
    <property type="project" value="InterPro"/>
</dbReference>
<evidence type="ECO:0000256" key="8">
    <source>
        <dbReference type="ARBA" id="ARBA00025127"/>
    </source>
</evidence>
<feature type="region of interest" description="Disordered" evidence="10">
    <location>
        <begin position="360"/>
        <end position="433"/>
    </location>
</feature>
<feature type="region of interest" description="Disordered" evidence="10">
    <location>
        <begin position="225"/>
        <end position="246"/>
    </location>
</feature>
<feature type="domain" description="RNA polymerase III Rpc82 C -terminal" evidence="11">
    <location>
        <begin position="164"/>
        <end position="478"/>
    </location>
</feature>
<evidence type="ECO:0000313" key="15">
    <source>
        <dbReference type="Proteomes" id="UP000246991"/>
    </source>
</evidence>
<dbReference type="PANTHER" id="PTHR12949:SF0">
    <property type="entry name" value="DNA-DIRECTED RNA POLYMERASE III SUBUNIT RPC3"/>
    <property type="match status" value="1"/>
</dbReference>
<feature type="compositionally biased region" description="Basic residues" evidence="10">
    <location>
        <begin position="364"/>
        <end position="373"/>
    </location>
</feature>
<dbReference type="EMBL" id="PYWC01000099">
    <property type="protein sequence ID" value="PWW72625.1"/>
    <property type="molecule type" value="Genomic_DNA"/>
</dbReference>
<evidence type="ECO:0000259" key="13">
    <source>
        <dbReference type="Pfam" id="PF22536"/>
    </source>
</evidence>
<dbReference type="InterPro" id="IPR036390">
    <property type="entry name" value="WH_DNA-bd_sf"/>
</dbReference>
<keyword evidence="5 9" id="KW-0240">DNA-directed RNA polymerase</keyword>
<evidence type="ECO:0000256" key="2">
    <source>
        <dbReference type="ARBA" id="ARBA00006835"/>
    </source>
</evidence>
<organism evidence="14 15">
    <name type="scientific">Tuber magnatum</name>
    <name type="common">white Piedmont truffle</name>
    <dbReference type="NCBI Taxonomy" id="42249"/>
    <lineage>
        <taxon>Eukaryota</taxon>
        <taxon>Fungi</taxon>
        <taxon>Dikarya</taxon>
        <taxon>Ascomycota</taxon>
        <taxon>Pezizomycotina</taxon>
        <taxon>Pezizomycetes</taxon>
        <taxon>Pezizales</taxon>
        <taxon>Tuberaceae</taxon>
        <taxon>Tuber</taxon>
    </lineage>
</organism>
<feature type="compositionally biased region" description="Basic residues" evidence="10">
    <location>
        <begin position="234"/>
        <end position="246"/>
    </location>
</feature>
<dbReference type="GO" id="GO:0003697">
    <property type="term" value="F:single-stranded DNA binding"/>
    <property type="evidence" value="ECO:0007669"/>
    <property type="project" value="UniProtKB-UniRule"/>
</dbReference>
<dbReference type="InterPro" id="IPR039748">
    <property type="entry name" value="RPC3"/>
</dbReference>
<evidence type="ECO:0000256" key="1">
    <source>
        <dbReference type="ARBA" id="ARBA00004123"/>
    </source>
</evidence>
<evidence type="ECO:0000256" key="9">
    <source>
        <dbReference type="RuleBase" id="RU367076"/>
    </source>
</evidence>
<evidence type="ECO:0000259" key="11">
    <source>
        <dbReference type="Pfam" id="PF05645"/>
    </source>
</evidence>
<evidence type="ECO:0000256" key="10">
    <source>
        <dbReference type="SAM" id="MobiDB-lite"/>
    </source>
</evidence>
<keyword evidence="6 9" id="KW-0804">Transcription</keyword>
<evidence type="ECO:0000256" key="3">
    <source>
        <dbReference type="ARBA" id="ARBA00011206"/>
    </source>
</evidence>
<dbReference type="InterPro" id="IPR013197">
    <property type="entry name" value="RNA_pol_III_RPC82-rel_HTH"/>
</dbReference>
<sequence length="649" mass="75046">MSQNVVELCVLLARDIYGEVSSRVVSVLLESGRLTVVQLVRELKLPEKIVKQTLAVLIQQHLVVHFAHLETGQEVVYYECEWTQVYGLLRAGRIIRAVEDRFGSNGALIVSNLLQLGHARVSDFLAAYGTSTKKSKATVNGKSNVPVIDDESPITSIEILKSVMAEMMKERFLVQVQEHHMHIRTDTRNTLRAQLTSQLRKSQLSESKLGKEVDRQMKIRMRELADGDTSQHAGMKRKAVSASKPRSKKRQKVSIYDLIEQEEEEWEINEDIVLRINHEKFSVLFRNAELVSLAKSRHGKISSLVYAEFLKRLEEKYFRCRELYPGDGDEEDDPNKRIKLSVLELSKTFNKEIDLENSIVAAPHPHKRKARKRGYSDAEDEDESRSNGYGKKVNGKGKRGQSKTDDDGDDDDDDDDISDLEEPYDDDEEGIDAENRKKKIRMELLKQHMQLLAEDSWKFVRLESNRGLGEWSVNYKELGKLMRQLELEKVVEETFGEMGLRLLRIIKDKGKLEEKQIASIALLKQKEIRSILTGLQENGYLHLQEVPKTSIPQISRTYFLWFHDPDRAIQSLVTDTYKAMSRVIQRTNVERAKRSSLLEKWERSDVQANVEEYLTTSEKRELEIWLSREEKLLGQLMRLDRTMMILRDF</sequence>
<dbReference type="Pfam" id="PF22536">
    <property type="entry name" value="WHD_POLR3C"/>
    <property type="match status" value="1"/>
</dbReference>
<evidence type="ECO:0000259" key="12">
    <source>
        <dbReference type="Pfam" id="PF08221"/>
    </source>
</evidence>
<dbReference type="SUPFAM" id="SSF46785">
    <property type="entry name" value="Winged helix' DNA-binding domain"/>
    <property type="match status" value="2"/>
</dbReference>
<evidence type="ECO:0000256" key="5">
    <source>
        <dbReference type="ARBA" id="ARBA00022478"/>
    </source>
</evidence>
<feature type="domain" description="RNA polymerase III subunit RPC82-related helix-turn-helix" evidence="12">
    <location>
        <begin position="7"/>
        <end position="66"/>
    </location>
</feature>
<comment type="function">
    <text evidence="8 9">DNA-dependent RNA polymerase catalyzes the transcription of DNA into RNA using the four ribonucleoside triphosphates as substrates. Specific core component of RNA polymerase III which synthesizes small RNAs, such as 5S rRNA and tRNAs.</text>
</comment>
<dbReference type="STRING" id="42249.A0A317SE58"/>
<evidence type="ECO:0000256" key="6">
    <source>
        <dbReference type="ARBA" id="ARBA00023163"/>
    </source>
</evidence>
<dbReference type="InterPro" id="IPR055207">
    <property type="entry name" value="POLR3C_WHD"/>
</dbReference>
<dbReference type="InterPro" id="IPR036388">
    <property type="entry name" value="WH-like_DNA-bd_sf"/>
</dbReference>
<comment type="subcellular location">
    <subcellularLocation>
        <location evidence="1 9">Nucleus</location>
    </subcellularLocation>
</comment>
<dbReference type="AlphaFoldDB" id="A0A317SE58"/>
<reference evidence="14 15" key="1">
    <citation type="submission" date="2018-03" db="EMBL/GenBank/DDBJ databases">
        <title>Genomes of Pezizomycetes fungi and the evolution of truffles.</title>
        <authorList>
            <person name="Murat C."/>
            <person name="Payen T."/>
            <person name="Noel B."/>
            <person name="Kuo A."/>
            <person name="Martin F.M."/>
        </authorList>
    </citation>
    <scope>NUCLEOTIDE SEQUENCE [LARGE SCALE GENOMIC DNA]</scope>
    <source>
        <strain evidence="14">091103-1</strain>
    </source>
</reference>
<keyword evidence="15" id="KW-1185">Reference proteome</keyword>